<dbReference type="InterPro" id="IPR007257">
    <property type="entry name" value="GINS_Psf2"/>
</dbReference>
<dbReference type="EMBL" id="FO082265">
    <property type="protein sequence ID" value="CCO19753.1"/>
    <property type="molecule type" value="Genomic_DNA"/>
</dbReference>
<organism evidence="2 3">
    <name type="scientific">Bathycoccus prasinos</name>
    <dbReference type="NCBI Taxonomy" id="41875"/>
    <lineage>
        <taxon>Eukaryota</taxon>
        <taxon>Viridiplantae</taxon>
        <taxon>Chlorophyta</taxon>
        <taxon>Mamiellophyceae</taxon>
        <taxon>Mamiellales</taxon>
        <taxon>Bathycoccaceae</taxon>
        <taxon>Bathycoccus</taxon>
    </lineage>
</organism>
<dbReference type="RefSeq" id="XP_007509296.1">
    <property type="nucleotide sequence ID" value="XM_007509234.1"/>
</dbReference>
<dbReference type="eggNOG" id="KOG4071">
    <property type="taxonomic scope" value="Eukaryota"/>
</dbReference>
<name>K8FCQ7_9CHLO</name>
<keyword evidence="3" id="KW-1185">Reference proteome</keyword>
<dbReference type="Gene3D" id="1.20.58.1020">
    <property type="match status" value="1"/>
</dbReference>
<dbReference type="InterPro" id="IPR056784">
    <property type="entry name" value="PSF2_N"/>
</dbReference>
<dbReference type="STRING" id="41875.K8FCQ7"/>
<dbReference type="PANTHER" id="PTHR12772">
    <property type="entry name" value="DNA REPLICATION COMPLEX GINS PROTEIN PSF2"/>
    <property type="match status" value="1"/>
</dbReference>
<sequence length="98" mass="11686">MHQVFLLKYISSFEAQSRKPVPLWLALSLKKRSKCTVTMPDWLKTEKLNSILKAEHREKELQKIHFHYIEVAHSLCKHAREDMTDWNQVYDLVVSYSI</sequence>
<evidence type="ECO:0000259" key="1">
    <source>
        <dbReference type="Pfam" id="PF25005"/>
    </source>
</evidence>
<dbReference type="GO" id="GO:0000727">
    <property type="term" value="P:double-strand break repair via break-induced replication"/>
    <property type="evidence" value="ECO:0007669"/>
    <property type="project" value="TreeGrafter"/>
</dbReference>
<proteinExistence type="predicted"/>
<dbReference type="SUPFAM" id="SSF158573">
    <property type="entry name" value="GINS helical bundle-like"/>
    <property type="match status" value="1"/>
</dbReference>
<dbReference type="SUPFAM" id="SSF160059">
    <property type="entry name" value="PriA/YqbF domain"/>
    <property type="match status" value="1"/>
</dbReference>
<dbReference type="GO" id="GO:0006260">
    <property type="term" value="P:DNA replication"/>
    <property type="evidence" value="ECO:0007669"/>
    <property type="project" value="InterPro"/>
</dbReference>
<dbReference type="GO" id="GO:0000811">
    <property type="term" value="C:GINS complex"/>
    <property type="evidence" value="ECO:0007669"/>
    <property type="project" value="TreeGrafter"/>
</dbReference>
<feature type="domain" description="DNA replication complex GINS protein PSF2 N-terminal" evidence="1">
    <location>
        <begin position="9"/>
        <end position="37"/>
    </location>
</feature>
<dbReference type="Gene3D" id="3.40.5.50">
    <property type="match status" value="1"/>
</dbReference>
<dbReference type="OrthoDB" id="1938138at2759"/>
<protein>
    <submittedName>
        <fullName evidence="2">DNA replication complex GINS protein PSF2</fullName>
    </submittedName>
</protein>
<dbReference type="Pfam" id="PF25005">
    <property type="entry name" value="PSF2_N"/>
    <property type="match status" value="1"/>
</dbReference>
<dbReference type="AlphaFoldDB" id="K8FCQ7"/>
<evidence type="ECO:0000313" key="2">
    <source>
        <dbReference type="EMBL" id="CCO19753.1"/>
    </source>
</evidence>
<dbReference type="Proteomes" id="UP000198341">
    <property type="component" value="Chromosome 14"/>
</dbReference>
<accession>K8FCQ7</accession>
<dbReference type="KEGG" id="bpg:Bathy14g01690"/>
<dbReference type="InterPro" id="IPR036224">
    <property type="entry name" value="GINS_bundle-like_dom_sf"/>
</dbReference>
<evidence type="ECO:0000313" key="3">
    <source>
        <dbReference type="Proteomes" id="UP000198341"/>
    </source>
</evidence>
<dbReference type="PANTHER" id="PTHR12772:SF0">
    <property type="entry name" value="DNA REPLICATION COMPLEX GINS PROTEIN PSF2"/>
    <property type="match status" value="1"/>
</dbReference>
<dbReference type="GeneID" id="19011785"/>
<reference evidence="2 3" key="1">
    <citation type="submission" date="2011-10" db="EMBL/GenBank/DDBJ databases">
        <authorList>
            <person name="Genoscope - CEA"/>
        </authorList>
    </citation>
    <scope>NUCLEOTIDE SEQUENCE [LARGE SCALE GENOMIC DNA]</scope>
    <source>
        <strain evidence="2 3">RCC 1105</strain>
    </source>
</reference>
<gene>
    <name evidence="2" type="ordered locus">Bathy14g01690</name>
</gene>